<protein>
    <submittedName>
        <fullName evidence="1">Uncharacterized protein</fullName>
    </submittedName>
</protein>
<organism evidence="1">
    <name type="scientific">bioreactor metagenome</name>
    <dbReference type="NCBI Taxonomy" id="1076179"/>
    <lineage>
        <taxon>unclassified sequences</taxon>
        <taxon>metagenomes</taxon>
        <taxon>ecological metagenomes</taxon>
    </lineage>
</organism>
<dbReference type="AlphaFoldDB" id="A0A645A318"/>
<name>A0A645A318_9ZZZZ</name>
<evidence type="ECO:0000313" key="1">
    <source>
        <dbReference type="EMBL" id="MPM47118.1"/>
    </source>
</evidence>
<proteinExistence type="predicted"/>
<sequence>MRSKHTGRKETSVYVVPQQVVAYRESNGKRKDKGEETKDKAFVFIGDKLVQIKFQPYDKHNVKQSDRREHRHTRVIIIDKIQSERANDHSRNNKSDNTRHIEAFQQNRSQQNNSQQHRKDKNGIGKRQCKFVRYIRKKIVHRWCYSDSSKFRDLQKYGKYFNKVVIFAG</sequence>
<dbReference type="EMBL" id="VSSQ01011546">
    <property type="protein sequence ID" value="MPM47118.1"/>
    <property type="molecule type" value="Genomic_DNA"/>
</dbReference>
<reference evidence="1" key="1">
    <citation type="submission" date="2019-08" db="EMBL/GenBank/DDBJ databases">
        <authorList>
            <person name="Kucharzyk K."/>
            <person name="Murdoch R.W."/>
            <person name="Higgins S."/>
            <person name="Loffler F."/>
        </authorList>
    </citation>
    <scope>NUCLEOTIDE SEQUENCE</scope>
</reference>
<comment type="caution">
    <text evidence="1">The sequence shown here is derived from an EMBL/GenBank/DDBJ whole genome shotgun (WGS) entry which is preliminary data.</text>
</comment>
<accession>A0A645A318</accession>
<gene>
    <name evidence="1" type="ORF">SDC9_93826</name>
</gene>